<dbReference type="AlphaFoldDB" id="Q55ES4"/>
<dbReference type="KEGG" id="ddi:DDB_G0268770"/>
<organism evidence="2 3">
    <name type="scientific">Dictyostelium discoideum</name>
    <name type="common">Social amoeba</name>
    <dbReference type="NCBI Taxonomy" id="44689"/>
    <lineage>
        <taxon>Eukaryota</taxon>
        <taxon>Amoebozoa</taxon>
        <taxon>Evosea</taxon>
        <taxon>Eumycetozoa</taxon>
        <taxon>Dictyostelia</taxon>
        <taxon>Dictyosteliales</taxon>
        <taxon>Dictyosteliaceae</taxon>
        <taxon>Dictyostelium</taxon>
    </lineage>
</organism>
<comment type="caution">
    <text evidence="2">The sequence shown here is derived from an EMBL/GenBank/DDBJ whole genome shotgun (WGS) entry which is preliminary data.</text>
</comment>
<feature type="compositionally biased region" description="Polar residues" evidence="1">
    <location>
        <begin position="8"/>
        <end position="22"/>
    </location>
</feature>
<feature type="compositionally biased region" description="Acidic residues" evidence="1">
    <location>
        <begin position="25"/>
        <end position="37"/>
    </location>
</feature>
<feature type="region of interest" description="Disordered" evidence="1">
    <location>
        <begin position="1"/>
        <end position="44"/>
    </location>
</feature>
<dbReference type="RefSeq" id="XP_646946.1">
    <property type="nucleotide sequence ID" value="XM_641854.1"/>
</dbReference>
<keyword evidence="3" id="KW-1185">Reference proteome</keyword>
<dbReference type="EMBL" id="AAFI02000004">
    <property type="protein sequence ID" value="EAL72974.1"/>
    <property type="molecule type" value="Genomic_DNA"/>
</dbReference>
<evidence type="ECO:0000313" key="3">
    <source>
        <dbReference type="Proteomes" id="UP000002195"/>
    </source>
</evidence>
<evidence type="ECO:0000256" key="1">
    <source>
        <dbReference type="SAM" id="MobiDB-lite"/>
    </source>
</evidence>
<reference evidence="2 3" key="1">
    <citation type="journal article" date="2005" name="Nature">
        <title>The genome of the social amoeba Dictyostelium discoideum.</title>
        <authorList>
            <consortium name="The Dictyostelium discoideum Sequencing Consortium"/>
            <person name="Eichinger L."/>
            <person name="Pachebat J.A."/>
            <person name="Glockner G."/>
            <person name="Rajandream M.A."/>
            <person name="Sucgang R."/>
            <person name="Berriman M."/>
            <person name="Song J."/>
            <person name="Olsen R."/>
            <person name="Szafranski K."/>
            <person name="Xu Q."/>
            <person name="Tunggal B."/>
            <person name="Kummerfeld S."/>
            <person name="Madera M."/>
            <person name="Konfortov B.A."/>
            <person name="Rivero F."/>
            <person name="Bankier A.T."/>
            <person name="Lehmann R."/>
            <person name="Hamlin N."/>
            <person name="Davies R."/>
            <person name="Gaudet P."/>
            <person name="Fey P."/>
            <person name="Pilcher K."/>
            <person name="Chen G."/>
            <person name="Saunders D."/>
            <person name="Sodergren E."/>
            <person name="Davis P."/>
            <person name="Kerhornou A."/>
            <person name="Nie X."/>
            <person name="Hall N."/>
            <person name="Anjard C."/>
            <person name="Hemphill L."/>
            <person name="Bason N."/>
            <person name="Farbrother P."/>
            <person name="Desany B."/>
            <person name="Just E."/>
            <person name="Morio T."/>
            <person name="Rost R."/>
            <person name="Churcher C."/>
            <person name="Cooper J."/>
            <person name="Haydock S."/>
            <person name="van Driessche N."/>
            <person name="Cronin A."/>
            <person name="Goodhead I."/>
            <person name="Muzny D."/>
            <person name="Mourier T."/>
            <person name="Pain A."/>
            <person name="Lu M."/>
            <person name="Harper D."/>
            <person name="Lindsay R."/>
            <person name="Hauser H."/>
            <person name="James K."/>
            <person name="Quiles M."/>
            <person name="Madan Babu M."/>
            <person name="Saito T."/>
            <person name="Buchrieser C."/>
            <person name="Wardroper A."/>
            <person name="Felder M."/>
            <person name="Thangavelu M."/>
            <person name="Johnson D."/>
            <person name="Knights A."/>
            <person name="Loulseged H."/>
            <person name="Mungall K."/>
            <person name="Oliver K."/>
            <person name="Price C."/>
            <person name="Quail M.A."/>
            <person name="Urushihara H."/>
            <person name="Hernandez J."/>
            <person name="Rabbinowitsch E."/>
            <person name="Steffen D."/>
            <person name="Sanders M."/>
            <person name="Ma J."/>
            <person name="Kohara Y."/>
            <person name="Sharp S."/>
            <person name="Simmonds M."/>
            <person name="Spiegler S."/>
            <person name="Tivey A."/>
            <person name="Sugano S."/>
            <person name="White B."/>
            <person name="Walker D."/>
            <person name="Woodward J."/>
            <person name="Winckler T."/>
            <person name="Tanaka Y."/>
            <person name="Shaulsky G."/>
            <person name="Schleicher M."/>
            <person name="Weinstock G."/>
            <person name="Rosenthal A."/>
            <person name="Cox E.C."/>
            <person name="Chisholm R.L."/>
            <person name="Gibbs R."/>
            <person name="Loomis W.F."/>
            <person name="Platzer M."/>
            <person name="Kay R.R."/>
            <person name="Williams J."/>
            <person name="Dear P.H."/>
            <person name="Noegel A.A."/>
            <person name="Barrell B."/>
            <person name="Kuspa A."/>
        </authorList>
    </citation>
    <scope>NUCLEOTIDE SEQUENCE [LARGE SCALE GENOMIC DNA]</scope>
    <source>
        <strain evidence="2 3">AX4</strain>
    </source>
</reference>
<dbReference type="PaxDb" id="44689-DDB0190021"/>
<dbReference type="Proteomes" id="UP000002195">
    <property type="component" value="Unassembled WGS sequence"/>
</dbReference>
<protein>
    <submittedName>
        <fullName evidence="2">Uncharacterized protein</fullName>
    </submittedName>
</protein>
<sequence length="44" mass="5229">MHIHKVITENSIYPLQYEQNANGEGDTDDDDDEEMLHDEEYNNF</sequence>
<dbReference type="GeneID" id="8616635"/>
<dbReference type="HOGENOM" id="CLU_3225702_0_0_1"/>
<name>Q55ES4_DICDI</name>
<dbReference type="InParanoid" id="Q55ES4"/>
<gene>
    <name evidence="2" type="ORF">DDB_G0268770</name>
</gene>
<accession>Q55ES4</accession>
<proteinExistence type="predicted"/>
<evidence type="ECO:0000313" key="2">
    <source>
        <dbReference type="EMBL" id="EAL72974.1"/>
    </source>
</evidence>